<evidence type="ECO:0000256" key="5">
    <source>
        <dbReference type="ARBA" id="ARBA00023242"/>
    </source>
</evidence>
<dbReference type="PANTHER" id="PTHR13114:SF7">
    <property type="entry name" value="MEDIATOR OF RNA POLYMERASE II TRANSCRIPTION SUBUNIT 17"/>
    <property type="match status" value="1"/>
</dbReference>
<reference evidence="7" key="1">
    <citation type="submission" date="2022-11" db="EMBL/GenBank/DDBJ databases">
        <authorList>
            <person name="Hyden B.L."/>
            <person name="Feng K."/>
            <person name="Yates T."/>
            <person name="Jawdy S."/>
            <person name="Smart L.B."/>
            <person name="Muchero W."/>
        </authorList>
    </citation>
    <scope>NUCLEOTIDE SEQUENCE</scope>
    <source>
        <tissue evidence="7">Shoot tip</tissue>
    </source>
</reference>
<comment type="caution">
    <text evidence="7">The sequence shown here is derived from an EMBL/GenBank/DDBJ whole genome shotgun (WGS) entry which is preliminary data.</text>
</comment>
<reference evidence="7" key="2">
    <citation type="journal article" date="2023" name="Int. J. Mol. Sci.">
        <title>De Novo Assembly and Annotation of 11 Diverse Shrub Willow (Salix) Genomes Reveals Novel Gene Organization in Sex-Linked Regions.</title>
        <authorList>
            <person name="Hyden B."/>
            <person name="Feng K."/>
            <person name="Yates T.B."/>
            <person name="Jawdy S."/>
            <person name="Cereghino C."/>
            <person name="Smart L.B."/>
            <person name="Muchero W."/>
        </authorList>
    </citation>
    <scope>NUCLEOTIDE SEQUENCE</scope>
    <source>
        <tissue evidence="7">Shoot tip</tissue>
    </source>
</reference>
<proteinExistence type="inferred from homology"/>
<dbReference type="AlphaFoldDB" id="A0A9Q0PGQ4"/>
<dbReference type="GO" id="GO:0006357">
    <property type="term" value="P:regulation of transcription by RNA polymerase II"/>
    <property type="evidence" value="ECO:0007669"/>
    <property type="project" value="InterPro"/>
</dbReference>
<keyword evidence="5" id="KW-0539">Nucleus</keyword>
<feature type="region of interest" description="Disordered" evidence="6">
    <location>
        <begin position="56"/>
        <end position="77"/>
    </location>
</feature>
<comment type="similarity">
    <text evidence="2">Belongs to the Mediator complex subunit 17 family.</text>
</comment>
<protein>
    <submittedName>
        <fullName evidence="7">MEDIATOR OF RNA polymerase II TRANSCRIPTION SUBUNIT 17</fullName>
    </submittedName>
</protein>
<evidence type="ECO:0000256" key="6">
    <source>
        <dbReference type="SAM" id="MobiDB-lite"/>
    </source>
</evidence>
<dbReference type="GO" id="GO:0070847">
    <property type="term" value="C:core mediator complex"/>
    <property type="evidence" value="ECO:0007669"/>
    <property type="project" value="TreeGrafter"/>
</dbReference>
<evidence type="ECO:0000256" key="2">
    <source>
        <dbReference type="ARBA" id="ARBA00005635"/>
    </source>
</evidence>
<keyword evidence="8" id="KW-1185">Reference proteome</keyword>
<evidence type="ECO:0000256" key="4">
    <source>
        <dbReference type="ARBA" id="ARBA00023163"/>
    </source>
</evidence>
<evidence type="ECO:0000313" key="7">
    <source>
        <dbReference type="EMBL" id="KAJ6687901.1"/>
    </source>
</evidence>
<dbReference type="PANTHER" id="PTHR13114">
    <property type="entry name" value="MEDIATOR OF RNA POLYMERASE II TRANSCRIPTION SUBUNIT 17"/>
    <property type="match status" value="1"/>
</dbReference>
<gene>
    <name evidence="7" type="ORF">OIU74_016581</name>
</gene>
<keyword evidence="3" id="KW-0805">Transcription regulation</keyword>
<dbReference type="GO" id="GO:0016592">
    <property type="term" value="C:mediator complex"/>
    <property type="evidence" value="ECO:0007669"/>
    <property type="project" value="InterPro"/>
</dbReference>
<evidence type="ECO:0000313" key="8">
    <source>
        <dbReference type="Proteomes" id="UP001151752"/>
    </source>
</evidence>
<dbReference type="GO" id="GO:0003712">
    <property type="term" value="F:transcription coregulator activity"/>
    <property type="evidence" value="ECO:0007669"/>
    <property type="project" value="InterPro"/>
</dbReference>
<accession>A0A9Q0PGQ4</accession>
<keyword evidence="4" id="KW-0804">Transcription</keyword>
<comment type="subcellular location">
    <subcellularLocation>
        <location evidence="1">Nucleus</location>
    </subcellularLocation>
</comment>
<dbReference type="Proteomes" id="UP001151752">
    <property type="component" value="Chromosome 15W"/>
</dbReference>
<organism evidence="7 8">
    <name type="scientific">Salix koriyanagi</name>
    <dbReference type="NCBI Taxonomy" id="2511006"/>
    <lineage>
        <taxon>Eukaryota</taxon>
        <taxon>Viridiplantae</taxon>
        <taxon>Streptophyta</taxon>
        <taxon>Embryophyta</taxon>
        <taxon>Tracheophyta</taxon>
        <taxon>Spermatophyta</taxon>
        <taxon>Magnoliopsida</taxon>
        <taxon>eudicotyledons</taxon>
        <taxon>Gunneridae</taxon>
        <taxon>Pentapetalae</taxon>
        <taxon>rosids</taxon>
        <taxon>fabids</taxon>
        <taxon>Malpighiales</taxon>
        <taxon>Salicaceae</taxon>
        <taxon>Saliceae</taxon>
        <taxon>Salix</taxon>
    </lineage>
</organism>
<name>A0A9Q0PGQ4_9ROSI</name>
<sequence length="640" mass="72080">MDGKLEMSLDKLPVKRLESIEENGFERFPTDIGYDEKQVSLIRRIDFGWAVEKEDEEKKQKKRQKKSSRESSSTTTPWPWKNMVENLHLAHQELSVIIDLINTVEANDAVTVAGMTRPKPLPNEILADLAVSTATKLQCYRNLGKYFKQSAKALEQQVAREARFYGALIRLQQNWKVKRQRVAAIAPGNEGFMIDLFDNSLYDSVAVFQPSSLSTIRIDHNSDGINPIRVKPMAHLRIHLKKPEKESLSDNECVKDTHLLLRKVHQTIFDEQVFEMVNRGAVNQSSGLNVTGIQENYVQLCIGPGISIYVSVVPSDQGDQAIDSEDPENLESAAVPSDSFDGVKLAEEKHNSLTKKTSFPNCITCEIYLKQIFHEYIFVEAKGRPFSTSTRMPGQPANDGSGLLSHFCLSLSHRIISNKVLMELENVVCRVPYLHLISHPTWHSRSSAWTIYMKIPPSILHASSQARTPDIQNMKNVKSEFWTKVMVRDDCINIEAEGAPNVVGLFKDSSDDICSTNKYDCNLDDLPVIILQQVASQVIRWLHEEALAVGIKANRDFLCLSFELEQGEILSLVAHVDPEDIQGCISWLLTMEDSFAEEKKLHMNIADGASEYRKFLGYLPLDVLYSTLMDLVSLCGGGSH</sequence>
<evidence type="ECO:0000256" key="3">
    <source>
        <dbReference type="ARBA" id="ARBA00023015"/>
    </source>
</evidence>
<dbReference type="InterPro" id="IPR019313">
    <property type="entry name" value="Mediator_Med17"/>
</dbReference>
<evidence type="ECO:0000256" key="1">
    <source>
        <dbReference type="ARBA" id="ARBA00004123"/>
    </source>
</evidence>
<dbReference type="EMBL" id="JAPFFM010000019">
    <property type="protein sequence ID" value="KAJ6687901.1"/>
    <property type="molecule type" value="Genomic_DNA"/>
</dbReference>